<dbReference type="SMART" id="SM00695">
    <property type="entry name" value="DUSP"/>
    <property type="match status" value="1"/>
</dbReference>
<feature type="region of interest" description="Disordered" evidence="8">
    <location>
        <begin position="491"/>
        <end position="512"/>
    </location>
</feature>
<dbReference type="InterPro" id="IPR011992">
    <property type="entry name" value="EF-hand-dom_pair"/>
</dbReference>
<dbReference type="SUPFAM" id="SSF143791">
    <property type="entry name" value="DUSP-like"/>
    <property type="match status" value="1"/>
</dbReference>
<evidence type="ECO:0000259" key="9">
    <source>
        <dbReference type="PROSITE" id="PS50195"/>
    </source>
</evidence>
<dbReference type="Gene3D" id="3.90.70.10">
    <property type="entry name" value="Cysteine proteinases"/>
    <property type="match status" value="2"/>
</dbReference>
<dbReference type="Gene3D" id="3.30.2230.10">
    <property type="entry name" value="DUSP-like"/>
    <property type="match status" value="1"/>
</dbReference>
<dbReference type="VEuPathDB" id="FungiDB:H310_10934"/>
<dbReference type="Pfam" id="PF00787">
    <property type="entry name" value="PX"/>
    <property type="match status" value="1"/>
</dbReference>
<feature type="domain" description="PX" evidence="9">
    <location>
        <begin position="335"/>
        <end position="453"/>
    </location>
</feature>
<evidence type="ECO:0000259" key="11">
    <source>
        <dbReference type="PROSITE" id="PS51283"/>
    </source>
</evidence>
<feature type="compositionally biased region" description="Pro residues" evidence="8">
    <location>
        <begin position="956"/>
        <end position="965"/>
    </location>
</feature>
<dbReference type="SUPFAM" id="SSF54001">
    <property type="entry name" value="Cysteine proteinases"/>
    <property type="match status" value="1"/>
</dbReference>
<evidence type="ECO:0000256" key="2">
    <source>
        <dbReference type="ARBA" id="ARBA00009085"/>
    </source>
</evidence>
<dbReference type="PROSITE" id="PS00973">
    <property type="entry name" value="USP_2"/>
    <property type="match status" value="1"/>
</dbReference>
<dbReference type="InterPro" id="IPR050185">
    <property type="entry name" value="Ub_carboxyl-term_hydrolase"/>
</dbReference>
<dbReference type="PANTHER" id="PTHR21646">
    <property type="entry name" value="UBIQUITIN CARBOXYL-TERMINAL HYDROLASE"/>
    <property type="match status" value="1"/>
</dbReference>
<dbReference type="Gene3D" id="3.30.1520.10">
    <property type="entry name" value="Phox-like domain"/>
    <property type="match status" value="1"/>
</dbReference>
<feature type="compositionally biased region" description="Basic and acidic residues" evidence="8">
    <location>
        <begin position="1747"/>
        <end position="1764"/>
    </location>
</feature>
<comment type="caution">
    <text evidence="12">The sequence shown here is derived from an EMBL/GenBank/DDBJ whole genome shotgun (WGS) entry which is preliminary data.</text>
</comment>
<sequence>ASVAMAPSAPSAPTSHRIDAERKAIATRELAEQARQDAAKAALLFEETERRRLEDSYRLEEQHRLAQAASQRDDIMARQREAHAKREEAERQAEEARKRAIKLREDAAAATRLMEEQNRRREEENLRQLEQQRQLEMERLRASHLAEADRARKAREDAEAKAMEAKAAAEALRSKAMAAAAALEEQRRVQQQKALEREESRRLREEQRERDAQIARANEARAQREAAERNAEAARAKAEQLRLDAITAEANRLQKQSSLLHLQQQQQFATLSTSSVRDLTDDDEVRHNMAHAQARLDAQRQTEQLHRASASSLAAQAAQQATSRQPPPTSSVEIQSVTLPPDGVKEVEDDKSTHTVFTLEVRLVSGLRWVIEKRYSDFRDFHDRMKKANATVRNLAFPKKHYFRGKTQSVIEQRRLDLEKYLKDILNVQPLMKMPIFNFLAVYAHLESYDRKKRRQQKEVDMKRMKNLLAPDELADVQVAFQRLCTSKAQMTHPNPTSNISSPKGAAVSTAVPPPPSLHTFVCDDVSSSNNMISKAAFRRDVLSVFPDMPSTFAIRFMKGFSDKTSNDISVDEFLRAVAILRHGSTEDQLVFLFNMCDHDHLGKLQSTGLSNLLVSLHGRPVIDKPEYKRLVNELFDYGRTRLTADDFVHAMLSQPLDHVGLVLDWMPPFMQILCETASPTLLELQEDYNPVVQQKIIEKETSFSASDIAMLQDAFMAYRSSAVDSVGSSSSCIDLELLAADFPLQFSDARLVTAFASFGPRANGVDIDIFSFVHALHIACRGTAEDKTKFGFCVFSTANRMTRDDLFAMLQLEVVLHSPLEQHIHTYFETDAEHGTSTVVSSAQIGLYVDLLLSTIGHDGNSCWTFDHFTKWATSRQFQIAALDLMKRAVFVDLGVIPANKKEEVEVAKLCYQKYDPSALVEGENWYIVEPVWFEHWRRYVEFIPALDLHTNPSPKAPPPPPSAVPKSSPAKLTSSPPSPDKKKESGGAFSNLIKAAKPKPDNGPRTTDTPKPQTTPPADATILDTDNNVVRPKYIGNISLLKDKVFSPTDDMVAGKHFAIVCEPLWRALKSWYGGGPEIKHTVVVLANGRATLDLWRSEQRAMNDHAADKTGFDKPVEAADALAMTVTASKYKRVRAGGSVGLLNLGNTCYMNSALQCIANTPLFIDYFLSGMYMDDINRTSTLGMQGKLAEAFGKLSEDMWSTKFKNISPREFKKTIGKFNEAFRGTDQQDAQELIAFLLSGLSEDLNRIHDKPYISQPDSDGRYDSDLADEWWRNHLKREVSIVVALFTGQYKSLLTCSACGFKSARFEPFTFLQVPLPEPTHNNVTIPVVFADSRMPQKLSLRLSIDATIVDLKMQLVDVCMTDFGLQHLTVSDIKICEFAGSQIVGFKADNRKLGQIRSIDRLIAFQLEPLAPRIADATRFRRPSLAPYETSSPNKDGPVDDAPRTEDPLTPHMLVEVQSKGEWVPGTILTVDNVNFVCAVQLRHGDVDENVPQHRVKARAARLLYCPVISRKLGYSPLYFKNPFRPMPFGTPDLVRVCPEMTTGAELYAMVWERVHRFLKRSTAVSGLAVRPHNVSGPVQHIDELFCHQDGPARGIPFLLRRVETKGITDSRTPWLVRSFGWTIPCNQDFVDLLDDESIAIDWDVKVLQEEVDVDKMKAVDVHPSVAKNDGLDHGPVPLSHCLDAFSLEEKIPEDAPAPATDRSLTLVPGTLVQFPVHGLDLASCVAPFEEFPVKYPDKKPAETAENKPTHDEHPVKEPASATTVAALASSPAPNMNRVRRGYTNTNLEQARCLETHYDLYGVVNHQGALGGGHYTAYAKNSMDGNWYCYDDERVRLIEESKVVSASAYLCFYVRKDMADITVDAVYPPKKDGKITEEDIDRFVEESDKGKCALM</sequence>
<dbReference type="VEuPathDB" id="FungiDB:H310_10935"/>
<feature type="domain" description="USP" evidence="10">
    <location>
        <begin position="1143"/>
        <end position="1863"/>
    </location>
</feature>
<comment type="catalytic activity">
    <reaction evidence="1">
        <text>Thiol-dependent hydrolysis of ester, thioester, amide, peptide and isopeptide bonds formed by the C-terminal Gly of ubiquitin (a 76-residue protein attached to proteins as an intracellular targeting signal).</text>
        <dbReference type="EC" id="3.4.19.12"/>
    </reaction>
</comment>
<feature type="compositionally biased region" description="Basic and acidic residues" evidence="8">
    <location>
        <begin position="1444"/>
        <end position="1455"/>
    </location>
</feature>
<feature type="compositionally biased region" description="Low complexity" evidence="8">
    <location>
        <begin position="307"/>
        <end position="324"/>
    </location>
</feature>
<dbReference type="Pfam" id="PF00443">
    <property type="entry name" value="UCH"/>
    <property type="match status" value="2"/>
</dbReference>
<feature type="region of interest" description="Disordered" evidence="8">
    <location>
        <begin position="1747"/>
        <end position="1768"/>
    </location>
</feature>
<evidence type="ECO:0000256" key="4">
    <source>
        <dbReference type="ARBA" id="ARBA00022670"/>
    </source>
</evidence>
<evidence type="ECO:0000256" key="6">
    <source>
        <dbReference type="ARBA" id="ARBA00022801"/>
    </source>
</evidence>
<dbReference type="SUPFAM" id="SSF64268">
    <property type="entry name" value="PX domain"/>
    <property type="match status" value="1"/>
</dbReference>
<dbReference type="InterPro" id="IPR001394">
    <property type="entry name" value="Peptidase_C19_UCH"/>
</dbReference>
<dbReference type="CDD" id="cd06093">
    <property type="entry name" value="PX_domain"/>
    <property type="match status" value="1"/>
</dbReference>
<accession>A0A418AL71</accession>
<keyword evidence="5" id="KW-0833">Ubl conjugation pathway</keyword>
<keyword evidence="4" id="KW-0645">Protease</keyword>
<comment type="similarity">
    <text evidence="2">Belongs to the peptidase C19 family.</text>
</comment>
<dbReference type="InterPro" id="IPR035927">
    <property type="entry name" value="DUSP-like_sf"/>
</dbReference>
<dbReference type="PANTHER" id="PTHR21646:SF24">
    <property type="entry name" value="UBIQUITIN CARBOXYL-TERMINAL HYDROLASE"/>
    <property type="match status" value="1"/>
</dbReference>
<evidence type="ECO:0000313" key="13">
    <source>
        <dbReference type="Proteomes" id="UP000285060"/>
    </source>
</evidence>
<dbReference type="PROSITE" id="PS51283">
    <property type="entry name" value="DUSP"/>
    <property type="match status" value="1"/>
</dbReference>
<feature type="compositionally biased region" description="Polar residues" evidence="8">
    <location>
        <begin position="491"/>
        <end position="502"/>
    </location>
</feature>
<dbReference type="InterPro" id="IPR018200">
    <property type="entry name" value="USP_CS"/>
</dbReference>
<dbReference type="InterPro" id="IPR036871">
    <property type="entry name" value="PX_dom_sf"/>
</dbReference>
<evidence type="ECO:0000259" key="10">
    <source>
        <dbReference type="PROSITE" id="PS50235"/>
    </source>
</evidence>
<reference evidence="12 13" key="1">
    <citation type="submission" date="2018-08" db="EMBL/GenBank/DDBJ databases">
        <title>Aphanomyces genome sequencing and annotation.</title>
        <authorList>
            <person name="Minardi D."/>
            <person name="Oidtmann B."/>
            <person name="Van Der Giezen M."/>
            <person name="Studholme D.J."/>
        </authorList>
    </citation>
    <scope>NUCLEOTIDE SEQUENCE [LARGE SCALE GENOMIC DNA]</scope>
    <source>
        <strain evidence="12 13">NJM0002</strain>
    </source>
</reference>
<feature type="region of interest" description="Disordered" evidence="8">
    <location>
        <begin position="61"/>
        <end position="99"/>
    </location>
</feature>
<dbReference type="PROSITE" id="PS00972">
    <property type="entry name" value="USP_1"/>
    <property type="match status" value="1"/>
</dbReference>
<feature type="non-terminal residue" evidence="12">
    <location>
        <position position="1"/>
    </location>
</feature>
<feature type="region of interest" description="Disordered" evidence="8">
    <location>
        <begin position="952"/>
        <end position="1027"/>
    </location>
</feature>
<name>A0A418AL71_9STRA</name>
<keyword evidence="6" id="KW-0378">Hydrolase</keyword>
<keyword evidence="7" id="KW-0788">Thiol protease</keyword>
<gene>
    <name evidence="12" type="ORF">DYB32_008456</name>
</gene>
<feature type="compositionally biased region" description="Low complexity" evidence="8">
    <location>
        <begin position="1"/>
        <end position="13"/>
    </location>
</feature>
<evidence type="ECO:0000313" key="12">
    <source>
        <dbReference type="EMBL" id="RHY25220.1"/>
    </source>
</evidence>
<dbReference type="Pfam" id="PF06337">
    <property type="entry name" value="DUSP"/>
    <property type="match status" value="1"/>
</dbReference>
<evidence type="ECO:0000256" key="5">
    <source>
        <dbReference type="ARBA" id="ARBA00022786"/>
    </source>
</evidence>
<dbReference type="GO" id="GO:0006508">
    <property type="term" value="P:proteolysis"/>
    <property type="evidence" value="ECO:0007669"/>
    <property type="project" value="UniProtKB-KW"/>
</dbReference>
<feature type="region of interest" description="Disordered" evidence="8">
    <location>
        <begin position="298"/>
        <end position="335"/>
    </location>
</feature>
<feature type="region of interest" description="Disordered" evidence="8">
    <location>
        <begin position="1"/>
        <end position="21"/>
    </location>
</feature>
<dbReference type="GO" id="GO:0035091">
    <property type="term" value="F:phosphatidylinositol binding"/>
    <property type="evidence" value="ECO:0007669"/>
    <property type="project" value="InterPro"/>
</dbReference>
<evidence type="ECO:0000256" key="7">
    <source>
        <dbReference type="ARBA" id="ARBA00022807"/>
    </source>
</evidence>
<proteinExistence type="inferred from homology"/>
<feature type="region of interest" description="Disordered" evidence="8">
    <location>
        <begin position="192"/>
        <end position="233"/>
    </location>
</feature>
<dbReference type="GO" id="GO:0016579">
    <property type="term" value="P:protein deubiquitination"/>
    <property type="evidence" value="ECO:0007669"/>
    <property type="project" value="InterPro"/>
</dbReference>
<dbReference type="SUPFAM" id="SSF47473">
    <property type="entry name" value="EF-hand"/>
    <property type="match status" value="1"/>
</dbReference>
<feature type="compositionally biased region" description="Low complexity" evidence="8">
    <location>
        <begin position="966"/>
        <end position="977"/>
    </location>
</feature>
<dbReference type="EMBL" id="QUSY01001358">
    <property type="protein sequence ID" value="RHY25220.1"/>
    <property type="molecule type" value="Genomic_DNA"/>
</dbReference>
<feature type="region of interest" description="Disordered" evidence="8">
    <location>
        <begin position="1432"/>
        <end position="1455"/>
    </location>
</feature>
<evidence type="ECO:0000256" key="1">
    <source>
        <dbReference type="ARBA" id="ARBA00000707"/>
    </source>
</evidence>
<dbReference type="InterPro" id="IPR038765">
    <property type="entry name" value="Papain-like_cys_pep_sf"/>
</dbReference>
<evidence type="ECO:0000256" key="8">
    <source>
        <dbReference type="SAM" id="MobiDB-lite"/>
    </source>
</evidence>
<feature type="domain" description="DUSP" evidence="11">
    <location>
        <begin position="900"/>
        <end position="1086"/>
    </location>
</feature>
<dbReference type="PROSITE" id="PS50195">
    <property type="entry name" value="PX"/>
    <property type="match status" value="1"/>
</dbReference>
<dbReference type="InterPro" id="IPR001683">
    <property type="entry name" value="PX_dom"/>
</dbReference>
<dbReference type="SMART" id="SM00312">
    <property type="entry name" value="PX"/>
    <property type="match status" value="1"/>
</dbReference>
<dbReference type="GO" id="GO:0004843">
    <property type="term" value="F:cysteine-type deubiquitinase activity"/>
    <property type="evidence" value="ECO:0007669"/>
    <property type="project" value="UniProtKB-EC"/>
</dbReference>
<feature type="compositionally biased region" description="Basic and acidic residues" evidence="8">
    <location>
        <begin position="71"/>
        <end position="99"/>
    </location>
</feature>
<organism evidence="12 13">
    <name type="scientific">Aphanomyces invadans</name>
    <dbReference type="NCBI Taxonomy" id="157072"/>
    <lineage>
        <taxon>Eukaryota</taxon>
        <taxon>Sar</taxon>
        <taxon>Stramenopiles</taxon>
        <taxon>Oomycota</taxon>
        <taxon>Saprolegniomycetes</taxon>
        <taxon>Saprolegniales</taxon>
        <taxon>Verrucalvaceae</taxon>
        <taxon>Aphanomyces</taxon>
    </lineage>
</organism>
<dbReference type="Proteomes" id="UP000285060">
    <property type="component" value="Unassembled WGS sequence"/>
</dbReference>
<protein>
    <recommendedName>
        <fullName evidence="3">ubiquitinyl hydrolase 1</fullName>
        <ecNumber evidence="3">3.4.19.12</ecNumber>
    </recommendedName>
</protein>
<keyword evidence="13" id="KW-1185">Reference proteome</keyword>
<dbReference type="PROSITE" id="PS50235">
    <property type="entry name" value="USP_3"/>
    <property type="match status" value="1"/>
</dbReference>
<dbReference type="EC" id="3.4.19.12" evidence="3"/>
<evidence type="ECO:0000256" key="3">
    <source>
        <dbReference type="ARBA" id="ARBA00012759"/>
    </source>
</evidence>
<dbReference type="InterPro" id="IPR028889">
    <property type="entry name" value="USP"/>
</dbReference>
<dbReference type="InterPro" id="IPR006615">
    <property type="entry name" value="Pept_C19_DUSP"/>
</dbReference>
<dbReference type="Gene3D" id="1.10.238.10">
    <property type="entry name" value="EF-hand"/>
    <property type="match status" value="2"/>
</dbReference>